<comment type="caution">
    <text evidence="3">The sequence shown here is derived from an EMBL/GenBank/DDBJ whole genome shotgun (WGS) entry which is preliminary data.</text>
</comment>
<protein>
    <submittedName>
        <fullName evidence="3">Uncharacterized protein</fullName>
    </submittedName>
</protein>
<evidence type="ECO:0000313" key="3">
    <source>
        <dbReference type="EMBL" id="OGC56737.1"/>
    </source>
</evidence>
<comment type="similarity">
    <text evidence="1">Belongs to the membrane fusion protein (MFP) (TC 8.A.1) family.</text>
</comment>
<dbReference type="Proteomes" id="UP000178346">
    <property type="component" value="Unassembled WGS sequence"/>
</dbReference>
<dbReference type="PANTHER" id="PTHR30469">
    <property type="entry name" value="MULTIDRUG RESISTANCE PROTEIN MDTA"/>
    <property type="match status" value="1"/>
</dbReference>
<dbReference type="Gene3D" id="2.40.30.170">
    <property type="match status" value="1"/>
</dbReference>
<keyword evidence="2" id="KW-0175">Coiled coil</keyword>
<gene>
    <name evidence="3" type="ORF">A2976_03480</name>
</gene>
<dbReference type="SUPFAM" id="SSF111369">
    <property type="entry name" value="HlyD-like secretion proteins"/>
    <property type="match status" value="1"/>
</dbReference>
<organism evidence="3 4">
    <name type="scientific">candidate division WWE3 bacterium RIFCSPLOWO2_01_FULL_41_9</name>
    <dbReference type="NCBI Taxonomy" id="1802626"/>
    <lineage>
        <taxon>Bacteria</taxon>
        <taxon>Katanobacteria</taxon>
    </lineage>
</organism>
<evidence type="ECO:0000256" key="1">
    <source>
        <dbReference type="ARBA" id="ARBA00009477"/>
    </source>
</evidence>
<dbReference type="EMBL" id="MEVJ01000042">
    <property type="protein sequence ID" value="OGC56737.1"/>
    <property type="molecule type" value="Genomic_DNA"/>
</dbReference>
<proteinExistence type="inferred from homology"/>
<reference evidence="3 4" key="1">
    <citation type="journal article" date="2016" name="Nat. Commun.">
        <title>Thousands of microbial genomes shed light on interconnected biogeochemical processes in an aquifer system.</title>
        <authorList>
            <person name="Anantharaman K."/>
            <person name="Brown C.T."/>
            <person name="Hug L.A."/>
            <person name="Sharon I."/>
            <person name="Castelle C.J."/>
            <person name="Probst A.J."/>
            <person name="Thomas B.C."/>
            <person name="Singh A."/>
            <person name="Wilkins M.J."/>
            <person name="Karaoz U."/>
            <person name="Brodie E.L."/>
            <person name="Williams K.H."/>
            <person name="Hubbard S.S."/>
            <person name="Banfield J.F."/>
        </authorList>
    </citation>
    <scope>NUCLEOTIDE SEQUENCE [LARGE SCALE GENOMIC DNA]</scope>
</reference>
<evidence type="ECO:0000313" key="4">
    <source>
        <dbReference type="Proteomes" id="UP000178346"/>
    </source>
</evidence>
<dbReference type="AlphaFoldDB" id="A0A1F4VHJ3"/>
<dbReference type="NCBIfam" id="TIGR01730">
    <property type="entry name" value="RND_mfp"/>
    <property type="match status" value="1"/>
</dbReference>
<feature type="coiled-coil region" evidence="2">
    <location>
        <begin position="93"/>
        <end position="120"/>
    </location>
</feature>
<dbReference type="GO" id="GO:0015562">
    <property type="term" value="F:efflux transmembrane transporter activity"/>
    <property type="evidence" value="ECO:0007669"/>
    <property type="project" value="TreeGrafter"/>
</dbReference>
<evidence type="ECO:0000256" key="2">
    <source>
        <dbReference type="SAM" id="Coils"/>
    </source>
</evidence>
<sequence length="353" mass="38879">MKLSRKRIILIIVAVAAIFGLWRFNSVSGIKTVSVKKVEIQNVQISKTISVSGAVKSKKDAQLSFGTSGRIKNINIQEGDPVNTNQLVAALDAQTLSSNLAAAKSSLDGAEKDMELYIENYESNQDAVGGMDEYKIGVEKNQTLVDKATATYRAAQGQVRDTYIYTPFEGKVVSILKKPGESVISGEKVLHIADLDQLYFEILLDQEDFGLVKKGMKAEIILDSYQNDTLVGEIYELQDFTDPAMDNNFKVKILMSANEKVIPRIGMTGDVSLLVENTPGEVSALVYDEIFFDDLNKPFVWVLDGAIIKKFEIEIGLEGDIYTEIRTPIDKSVVIGVNSDTGIEEGYKAKVID</sequence>
<dbReference type="Gene3D" id="2.40.50.100">
    <property type="match status" value="1"/>
</dbReference>
<accession>A0A1F4VHJ3</accession>
<dbReference type="GO" id="GO:1990281">
    <property type="term" value="C:efflux pump complex"/>
    <property type="evidence" value="ECO:0007669"/>
    <property type="project" value="TreeGrafter"/>
</dbReference>
<dbReference type="InterPro" id="IPR006143">
    <property type="entry name" value="RND_pump_MFP"/>
</dbReference>
<dbReference type="PANTHER" id="PTHR30469:SF33">
    <property type="entry name" value="SLR1207 PROTEIN"/>
    <property type="match status" value="1"/>
</dbReference>
<name>A0A1F4VHJ3_UNCKA</name>